<reference evidence="5" key="1">
    <citation type="journal article" date="2020" name="Stud. Mycol.">
        <title>101 Dothideomycetes genomes: a test case for predicting lifestyles and emergence of pathogens.</title>
        <authorList>
            <person name="Haridas S."/>
            <person name="Albert R."/>
            <person name="Binder M."/>
            <person name="Bloem J."/>
            <person name="Labutti K."/>
            <person name="Salamov A."/>
            <person name="Andreopoulos B."/>
            <person name="Baker S."/>
            <person name="Barry K."/>
            <person name="Bills G."/>
            <person name="Bluhm B."/>
            <person name="Cannon C."/>
            <person name="Castanera R."/>
            <person name="Culley D."/>
            <person name="Daum C."/>
            <person name="Ezra D."/>
            <person name="Gonzalez J."/>
            <person name="Henrissat B."/>
            <person name="Kuo A."/>
            <person name="Liang C."/>
            <person name="Lipzen A."/>
            <person name="Lutzoni F."/>
            <person name="Magnuson J."/>
            <person name="Mondo S."/>
            <person name="Nolan M."/>
            <person name="Ohm R."/>
            <person name="Pangilinan J."/>
            <person name="Park H.-J."/>
            <person name="Ramirez L."/>
            <person name="Alfaro M."/>
            <person name="Sun H."/>
            <person name="Tritt A."/>
            <person name="Yoshinaga Y."/>
            <person name="Zwiers L.-H."/>
            <person name="Turgeon B."/>
            <person name="Goodwin S."/>
            <person name="Spatafora J."/>
            <person name="Crous P."/>
            <person name="Grigoriev I."/>
        </authorList>
    </citation>
    <scope>NUCLEOTIDE SEQUENCE</scope>
    <source>
        <strain evidence="5">CBS 269.34</strain>
    </source>
</reference>
<evidence type="ECO:0000256" key="2">
    <source>
        <dbReference type="ARBA" id="ARBA00023043"/>
    </source>
</evidence>
<feature type="repeat" description="ANK" evidence="3">
    <location>
        <begin position="311"/>
        <end position="343"/>
    </location>
</feature>
<dbReference type="PROSITE" id="PS50088">
    <property type="entry name" value="ANK_REPEAT"/>
    <property type="match status" value="1"/>
</dbReference>
<dbReference type="AlphaFoldDB" id="A0A6A6QPR6"/>
<name>A0A6A6QPR6_9PEZI</name>
<dbReference type="InterPro" id="IPR036770">
    <property type="entry name" value="Ankyrin_rpt-contain_sf"/>
</dbReference>
<evidence type="ECO:0000313" key="5">
    <source>
        <dbReference type="EMBL" id="KAF2494395.1"/>
    </source>
</evidence>
<dbReference type="InterPro" id="IPR002110">
    <property type="entry name" value="Ankyrin_rpt"/>
</dbReference>
<evidence type="ECO:0000256" key="4">
    <source>
        <dbReference type="SAM" id="MobiDB-lite"/>
    </source>
</evidence>
<gene>
    <name evidence="5" type="ORF">BU16DRAFT_562055</name>
</gene>
<dbReference type="OrthoDB" id="3946185at2759"/>
<dbReference type="Gene3D" id="1.25.40.20">
    <property type="entry name" value="Ankyrin repeat-containing domain"/>
    <property type="match status" value="2"/>
</dbReference>
<keyword evidence="6" id="KW-1185">Reference proteome</keyword>
<dbReference type="Proteomes" id="UP000799750">
    <property type="component" value="Unassembled WGS sequence"/>
</dbReference>
<dbReference type="SUPFAM" id="SSF48403">
    <property type="entry name" value="Ankyrin repeat"/>
    <property type="match status" value="1"/>
</dbReference>
<dbReference type="SMART" id="SM00248">
    <property type="entry name" value="ANK"/>
    <property type="match status" value="4"/>
</dbReference>
<dbReference type="PROSITE" id="PS50297">
    <property type="entry name" value="ANK_REP_REGION"/>
    <property type="match status" value="1"/>
</dbReference>
<sequence>MAEVVAVTGGIASIAQILVYTVKTVKVITDFCDDLRDAPTEFSRIKYRIILLQSILSSIHDALNASVDDGLLPPQLRRITLDAIRSVYDSIINLQRKCLISEMTNEKTLKNRFKWVMLESRSAEKLLTQLRDAEGTLSTSMQLLTCRNTMLNCIFTRQITENLRSSQIRVDCPSEHASDSLHTQTSSVTHSKIPPSRIRSSPLLLSSSIIPVLYEVKWLRRFGFYASITSKSIQDGHRTSKLHLEYKFPAWICAYILSYEATITLPRCLTIQTQVPEDSPFMLACSQGDIALIRQHLSERPDLLHCRTAQLGKTPLLLAIGSQNVEAVTLLLNEGVNPNMGDDSRVLPVFAALGYKSLIERKVRKGAPCGPCNTDFIDIIRVLVQHNASVHEVIDGKTLTMLYIAPERYPHGTTTDFFGILISESYVDFDYADERGMSALFNAVGSGECGAAALRVLSQVGVQMERILPDGRTLLHLAAELADSAKILQHVYETYGVQEVNRQDKYGWTPLHYSLTSRSHRFGNGACWKVRYLMEKGADPCIQGVGLVFCQMGLPFNGTARDAYELSSALGPELHAKFLEALQGTGSAVVDDSDTEVFEDAEETLEQATICTRGTLSLGRWS</sequence>
<organism evidence="5 6">
    <name type="scientific">Lophium mytilinum</name>
    <dbReference type="NCBI Taxonomy" id="390894"/>
    <lineage>
        <taxon>Eukaryota</taxon>
        <taxon>Fungi</taxon>
        <taxon>Dikarya</taxon>
        <taxon>Ascomycota</taxon>
        <taxon>Pezizomycotina</taxon>
        <taxon>Dothideomycetes</taxon>
        <taxon>Pleosporomycetidae</taxon>
        <taxon>Mytilinidiales</taxon>
        <taxon>Mytilinidiaceae</taxon>
        <taxon>Lophium</taxon>
    </lineage>
</organism>
<dbReference type="EMBL" id="MU004190">
    <property type="protein sequence ID" value="KAF2494395.1"/>
    <property type="molecule type" value="Genomic_DNA"/>
</dbReference>
<evidence type="ECO:0000256" key="1">
    <source>
        <dbReference type="ARBA" id="ARBA00022737"/>
    </source>
</evidence>
<protein>
    <submittedName>
        <fullName evidence="5">Ankyrin</fullName>
    </submittedName>
</protein>
<dbReference type="PANTHER" id="PTHR24198">
    <property type="entry name" value="ANKYRIN REPEAT AND PROTEIN KINASE DOMAIN-CONTAINING PROTEIN"/>
    <property type="match status" value="1"/>
</dbReference>
<keyword evidence="1" id="KW-0677">Repeat</keyword>
<feature type="compositionally biased region" description="Polar residues" evidence="4">
    <location>
        <begin position="180"/>
        <end position="190"/>
    </location>
</feature>
<evidence type="ECO:0000256" key="3">
    <source>
        <dbReference type="PROSITE-ProRule" id="PRU00023"/>
    </source>
</evidence>
<evidence type="ECO:0000313" key="6">
    <source>
        <dbReference type="Proteomes" id="UP000799750"/>
    </source>
</evidence>
<feature type="region of interest" description="Disordered" evidence="4">
    <location>
        <begin position="176"/>
        <end position="195"/>
    </location>
</feature>
<keyword evidence="2 3" id="KW-0040">ANK repeat</keyword>
<dbReference type="Pfam" id="PF12796">
    <property type="entry name" value="Ank_2"/>
    <property type="match status" value="2"/>
</dbReference>
<accession>A0A6A6QPR6</accession>
<proteinExistence type="predicted"/>
<dbReference type="PANTHER" id="PTHR24198:SF165">
    <property type="entry name" value="ANKYRIN REPEAT-CONTAINING PROTEIN-RELATED"/>
    <property type="match status" value="1"/>
</dbReference>